<organism evidence="1">
    <name type="scientific">Zea mays</name>
    <name type="common">Maize</name>
    <dbReference type="NCBI Taxonomy" id="4577"/>
    <lineage>
        <taxon>Eukaryota</taxon>
        <taxon>Viridiplantae</taxon>
        <taxon>Streptophyta</taxon>
        <taxon>Embryophyta</taxon>
        <taxon>Tracheophyta</taxon>
        <taxon>Spermatophyta</taxon>
        <taxon>Magnoliopsida</taxon>
        <taxon>Liliopsida</taxon>
        <taxon>Poales</taxon>
        <taxon>Poaceae</taxon>
        <taxon>PACMAD clade</taxon>
        <taxon>Panicoideae</taxon>
        <taxon>Andropogonodae</taxon>
        <taxon>Andropogoneae</taxon>
        <taxon>Tripsacinae</taxon>
        <taxon>Zea</taxon>
    </lineage>
</organism>
<dbReference type="AlphaFoldDB" id="B6SH04"/>
<reference evidence="1" key="1">
    <citation type="journal article" date="2009" name="Plant Mol. Biol.">
        <title>Insights into corn genes derived from large-scale cDNA sequencing.</title>
        <authorList>
            <person name="Alexandrov N.N."/>
            <person name="Brover V.V."/>
            <person name="Freidin S."/>
            <person name="Troukhan M.E."/>
            <person name="Tatarinova T.V."/>
            <person name="Zhang H."/>
            <person name="Swaller T.J."/>
            <person name="Lu Y.P."/>
            <person name="Bouck J."/>
            <person name="Flavell R.B."/>
            <person name="Feldmann K.A."/>
        </authorList>
    </citation>
    <scope>NUCLEOTIDE SEQUENCE</scope>
</reference>
<dbReference type="EMBL" id="EU952019">
    <property type="protein sequence ID" value="ACG24137.1"/>
    <property type="molecule type" value="mRNA"/>
</dbReference>
<evidence type="ECO:0000313" key="1">
    <source>
        <dbReference type="EMBL" id="ACG24137.1"/>
    </source>
</evidence>
<accession>B6SH04</accession>
<name>B6SH04_MAIZE</name>
<sequence length="114" mass="12541">MVVIYHPQLSRTGFYSASARLPFHSPNGILHYYGILLHYYAWTIFDGRNGTPPLPHRPSRGHQVAIASAATAAATRVATCHAPTPMLTACHDEVIWSATKPPYTPVTRVRCSSI</sequence>
<protein>
    <submittedName>
        <fullName evidence="1">Uncharacterized protein</fullName>
    </submittedName>
</protein>
<proteinExistence type="evidence at transcript level"/>